<name>A0AAD1VT94_PELCU</name>
<dbReference type="PANTHER" id="PTHR46532">
    <property type="entry name" value="MALE FERTILITY FACTOR KL5"/>
    <property type="match status" value="1"/>
</dbReference>
<dbReference type="EMBL" id="OW240913">
    <property type="protein sequence ID" value="CAH2249064.1"/>
    <property type="molecule type" value="Genomic_DNA"/>
</dbReference>
<evidence type="ECO:0000313" key="3">
    <source>
        <dbReference type="EMBL" id="CAH2249064.1"/>
    </source>
</evidence>
<dbReference type="Pfam" id="PF08385">
    <property type="entry name" value="DHC_N1"/>
    <property type="match status" value="1"/>
</dbReference>
<keyword evidence="4" id="KW-1185">Reference proteome</keyword>
<dbReference type="Proteomes" id="UP001295444">
    <property type="component" value="Chromosome 02"/>
</dbReference>
<accession>A0AAD1VT94</accession>
<dbReference type="GO" id="GO:0045505">
    <property type="term" value="F:dynein intermediate chain binding"/>
    <property type="evidence" value="ECO:0007669"/>
    <property type="project" value="InterPro"/>
</dbReference>
<dbReference type="GO" id="GO:0007018">
    <property type="term" value="P:microtubule-based movement"/>
    <property type="evidence" value="ECO:0007669"/>
    <property type="project" value="InterPro"/>
</dbReference>
<feature type="region of interest" description="Disordered" evidence="1">
    <location>
        <begin position="632"/>
        <end position="653"/>
    </location>
</feature>
<organism evidence="3 4">
    <name type="scientific">Pelobates cultripes</name>
    <name type="common">Western spadefoot toad</name>
    <dbReference type="NCBI Taxonomy" id="61616"/>
    <lineage>
        <taxon>Eukaryota</taxon>
        <taxon>Metazoa</taxon>
        <taxon>Chordata</taxon>
        <taxon>Craniata</taxon>
        <taxon>Vertebrata</taxon>
        <taxon>Euteleostomi</taxon>
        <taxon>Amphibia</taxon>
        <taxon>Batrachia</taxon>
        <taxon>Anura</taxon>
        <taxon>Pelobatoidea</taxon>
        <taxon>Pelobatidae</taxon>
        <taxon>Pelobates</taxon>
    </lineage>
</organism>
<feature type="compositionally biased region" description="Polar residues" evidence="1">
    <location>
        <begin position="633"/>
        <end position="644"/>
    </location>
</feature>
<proteinExistence type="predicted"/>
<evidence type="ECO:0000256" key="1">
    <source>
        <dbReference type="SAM" id="MobiDB-lite"/>
    </source>
</evidence>
<gene>
    <name evidence="3" type="ORF">PECUL_23A044959</name>
</gene>
<dbReference type="AlphaFoldDB" id="A0AAD1VT94"/>
<reference evidence="3" key="1">
    <citation type="submission" date="2022-03" db="EMBL/GenBank/DDBJ databases">
        <authorList>
            <person name="Alioto T."/>
            <person name="Alioto T."/>
            <person name="Gomez Garrido J."/>
        </authorList>
    </citation>
    <scope>NUCLEOTIDE SEQUENCE</scope>
</reference>
<protein>
    <recommendedName>
        <fullName evidence="2">Dynein heavy chain tail domain-containing protein</fullName>
    </recommendedName>
</protein>
<dbReference type="InterPro" id="IPR026983">
    <property type="entry name" value="DHC"/>
</dbReference>
<evidence type="ECO:0000259" key="2">
    <source>
        <dbReference type="Pfam" id="PF08385"/>
    </source>
</evidence>
<dbReference type="PANTHER" id="PTHR46532:SF13">
    <property type="entry name" value="CYTOPLASMIC DYNEIN 1 HEAVY CHAIN 1"/>
    <property type="match status" value="1"/>
</dbReference>
<feature type="domain" description="Dynein heavy chain tail" evidence="2">
    <location>
        <begin position="203"/>
        <end position="402"/>
    </location>
</feature>
<dbReference type="InterPro" id="IPR013594">
    <property type="entry name" value="Dynein_heavy_tail"/>
</dbReference>
<dbReference type="GO" id="GO:0051959">
    <property type="term" value="F:dynein light intermediate chain binding"/>
    <property type="evidence" value="ECO:0007669"/>
    <property type="project" value="InterPro"/>
</dbReference>
<dbReference type="GO" id="GO:0005858">
    <property type="term" value="C:axonemal dynein complex"/>
    <property type="evidence" value="ECO:0007669"/>
    <property type="project" value="TreeGrafter"/>
</dbReference>
<evidence type="ECO:0000313" key="4">
    <source>
        <dbReference type="Proteomes" id="UP001295444"/>
    </source>
</evidence>
<sequence>MAHLLDTFGSLALKQSRARLQCVGDSNNDYVPMDCKPLHTFQAHADGIQALFLFVEIKEKANPKWKLHLKSDLQSLDNELGKIPFHSLLYFLRSQTTHDVDAATMEREIFCGEIKENPVQCLKSILNELCIPILRAQKDWGSCSQESVTHFLAGLDKYAAAIEDATNIANSEKRPTTILRRPLNILSSDFIQQRSAIVDSEVVEEYETLVSEWMKMIDQILMEAVDERVQDITSTPLTELERWNKRQKMLGFLIEQLRGKECKAVVGLLISAKSRLLKKWKAVDISITDAANVAKDRVKYLEALYRHLDSLATEHDPVTLTNSVLPAFFNGIRQMETMSRFFSRNGYLGLLLTKVSNQLVQNCQAFLRESLVFRDSEDRLWDMVREHMMTSESEPTSLTDVYAPQKNIKKEKHKVKTSKSNSTLHKKIRACVALHTYFQDALCHLREWLWGTHGMHQYSASSSISSIPGRLSSTHMVKTSKTGARKLQSVASSYDQQHDYQSTGVAITDDDTILYHLEVLCAKLKQIDDIMEKLLEFKILSEQAIGMRKPAREDLIQDDDSESGSVCDIIDEGDAKESAYLDAHSDPTQLQPQTGRQNSVSPLKLHTLVEEDEAQIFVGDSLESLELPGKSKNVMNSNDEPSNFESEEQVLDREEDNELLLSNEEKHMLANLYSADDMEDEETSLSSILMKKLEEMIDMLRQYLYTDTMLDTERRLDTLV</sequence>